<sequence length="747" mass="81793">MSLRNFFRSVFGGLSCSSGRDDGDDRRQARLSRRRSTPPRLALNLSEDPEYWSKWTAESMSGIAAANDRHRSSVRQAGPVPPARCSSAAVRGSYTPTTRARNSNASALPQAGWNSRVARPAARETPRGQVPARTQPRARQSTYTRPSSQVAAKQTVQRVTFENDKRQSTVNNRQSTVSNRQPVVNHRRPVANNRQPVVHNRQPAVNHRQPAVNNRPKAQAPKPLNQRALIRPSSHPTQRVSPAQATQITPKPRASSHHGRKPQATTPMKPMAQTKVPNKLMSRPSSSVAETSSQAASKPPSRPSSEATLNLQRQPQQQHHSSTSKRSARASPTFETMTRSAVCEVVDAIGKIFAHIPYAVCGHAAMVYYGNTLHEPDHISIVCPIASLDAVIGWAQTRALAVCARFPKAFTYTTADGVERCVRVLGYAEFDRLRRVRLGPSLASVLTLPGLADSMACDYVKALRDGDRRGTVQRARDINWLLRRIVEVGGEEQRLTVEQAGYFGRLDFLEPFSLAHERAMPLMERAGLDLMSIPGFNPPAPIVPAPIVPAVPEPRRASEVRVRAKRPRLATHADGPVAGTVTAVQGRRPPGRGHRRREAVVVPGPRGAPQARRIIGFSQLAQFVRAAVRFQLMGDIFRTKQARSACPPLVINRTKTSARGSADTHHKPATALKGTASRIPRYASGGEALPRTSHGSSTASTRRSVDARSSRKREARAWDDEMDLVLGENIVLCDSANDGSWGWINGG</sequence>
<dbReference type="GO" id="GO:0000502">
    <property type="term" value="C:proteasome complex"/>
    <property type="evidence" value="ECO:0007669"/>
    <property type="project" value="UniProtKB-KW"/>
</dbReference>
<feature type="region of interest" description="Disordered" evidence="1">
    <location>
        <begin position="66"/>
        <end position="334"/>
    </location>
</feature>
<accession>A0A2S4KNB5</accession>
<feature type="compositionally biased region" description="Polar residues" evidence="1">
    <location>
        <begin position="693"/>
        <end position="702"/>
    </location>
</feature>
<dbReference type="Proteomes" id="UP000237481">
    <property type="component" value="Unassembled WGS sequence"/>
</dbReference>
<feature type="region of interest" description="Disordered" evidence="1">
    <location>
        <begin position="573"/>
        <end position="598"/>
    </location>
</feature>
<name>A0A2S4KNB5_9HYPO</name>
<feature type="compositionally biased region" description="Polar residues" evidence="1">
    <location>
        <begin position="283"/>
        <end position="296"/>
    </location>
</feature>
<feature type="compositionally biased region" description="Basic and acidic residues" evidence="1">
    <location>
        <begin position="19"/>
        <end position="28"/>
    </location>
</feature>
<evidence type="ECO:0000313" key="2">
    <source>
        <dbReference type="EMBL" id="POR31683.1"/>
    </source>
</evidence>
<comment type="caution">
    <text evidence="2">The sequence shown here is derived from an EMBL/GenBank/DDBJ whole genome shotgun (WGS) entry which is preliminary data.</text>
</comment>
<feature type="compositionally biased region" description="Polar residues" evidence="1">
    <location>
        <begin position="234"/>
        <end position="249"/>
    </location>
</feature>
<keyword evidence="2" id="KW-0647">Proteasome</keyword>
<feature type="compositionally biased region" description="Polar residues" evidence="1">
    <location>
        <begin position="303"/>
        <end position="321"/>
    </location>
</feature>
<dbReference type="EMBL" id="PKSG01001018">
    <property type="protein sequence ID" value="POR31683.1"/>
    <property type="molecule type" value="Genomic_DNA"/>
</dbReference>
<evidence type="ECO:0000256" key="1">
    <source>
        <dbReference type="SAM" id="MobiDB-lite"/>
    </source>
</evidence>
<dbReference type="AlphaFoldDB" id="A0A2S4KNB5"/>
<feature type="region of interest" description="Disordered" evidence="1">
    <location>
        <begin position="656"/>
        <end position="713"/>
    </location>
</feature>
<gene>
    <name evidence="2" type="ORF">TPAR_08105</name>
</gene>
<proteinExistence type="predicted"/>
<dbReference type="STRING" id="94208.A0A2S4KNB5"/>
<organism evidence="2 3">
    <name type="scientific">Tolypocladium paradoxum</name>
    <dbReference type="NCBI Taxonomy" id="94208"/>
    <lineage>
        <taxon>Eukaryota</taxon>
        <taxon>Fungi</taxon>
        <taxon>Dikarya</taxon>
        <taxon>Ascomycota</taxon>
        <taxon>Pezizomycotina</taxon>
        <taxon>Sordariomycetes</taxon>
        <taxon>Hypocreomycetidae</taxon>
        <taxon>Hypocreales</taxon>
        <taxon>Ophiocordycipitaceae</taxon>
        <taxon>Tolypocladium</taxon>
    </lineage>
</organism>
<feature type="region of interest" description="Disordered" evidence="1">
    <location>
        <begin position="17"/>
        <end position="41"/>
    </location>
</feature>
<protein>
    <submittedName>
        <fullName evidence="2">26S proteasome regulatory subunit rpn11</fullName>
    </submittedName>
</protein>
<feature type="compositionally biased region" description="Polar residues" evidence="1">
    <location>
        <begin position="94"/>
        <end position="107"/>
    </location>
</feature>
<reference evidence="2 3" key="1">
    <citation type="submission" date="2018-01" db="EMBL/GenBank/DDBJ databases">
        <title>Harnessing the power of phylogenomics to disentangle the directionality and signatures of interkingdom host jumping in the parasitic fungal genus Tolypocladium.</title>
        <authorList>
            <person name="Quandt C.A."/>
            <person name="Patterson W."/>
            <person name="Spatafora J.W."/>
        </authorList>
    </citation>
    <scope>NUCLEOTIDE SEQUENCE [LARGE SCALE GENOMIC DNA]</scope>
    <source>
        <strain evidence="2 3">NRBC 100945</strain>
    </source>
</reference>
<feature type="compositionally biased region" description="Polar residues" evidence="1">
    <location>
        <begin position="168"/>
        <end position="182"/>
    </location>
</feature>
<evidence type="ECO:0000313" key="3">
    <source>
        <dbReference type="Proteomes" id="UP000237481"/>
    </source>
</evidence>
<keyword evidence="3" id="KW-1185">Reference proteome</keyword>
<dbReference type="OrthoDB" id="5236058at2759"/>
<feature type="compositionally biased region" description="Polar residues" evidence="1">
    <location>
        <begin position="137"/>
        <end position="160"/>
    </location>
</feature>